<dbReference type="GO" id="GO:0005737">
    <property type="term" value="C:cytoplasm"/>
    <property type="evidence" value="ECO:0007669"/>
    <property type="project" value="InterPro"/>
</dbReference>
<proteinExistence type="predicted"/>
<evidence type="ECO:0000313" key="2">
    <source>
        <dbReference type="Proteomes" id="UP000027120"/>
    </source>
</evidence>
<dbReference type="InterPro" id="IPR023214">
    <property type="entry name" value="HAD_sf"/>
</dbReference>
<reference evidence="1 2" key="1">
    <citation type="submission" date="2014-04" db="EMBL/GenBank/DDBJ databases">
        <authorList>
            <consortium name="International Citrus Genome Consortium"/>
            <person name="Gmitter F."/>
            <person name="Chen C."/>
            <person name="Farmerie W."/>
            <person name="Harkins T."/>
            <person name="Desany B."/>
            <person name="Mohiuddin M."/>
            <person name="Kodira C."/>
            <person name="Borodovsky M."/>
            <person name="Lomsadze A."/>
            <person name="Burns P."/>
            <person name="Jenkins J."/>
            <person name="Prochnik S."/>
            <person name="Shu S."/>
            <person name="Chapman J."/>
            <person name="Pitluck S."/>
            <person name="Schmutz J."/>
            <person name="Rokhsar D."/>
        </authorList>
    </citation>
    <scope>NUCLEOTIDE SEQUENCE</scope>
</reference>
<gene>
    <name evidence="1" type="ORF">CISIN_1g0168422mg</name>
</gene>
<protein>
    <submittedName>
        <fullName evidence="1">Uncharacterized protein</fullName>
    </submittedName>
</protein>
<dbReference type="AlphaFoldDB" id="A0A067EBY2"/>
<sequence>NDNIENNLDNYRNAFDIVYLNDAPMWEVVELVSQLCSNEAQ</sequence>
<accession>A0A067EBY2</accession>
<dbReference type="GO" id="GO:0008253">
    <property type="term" value="F:5'-nucleotidase activity"/>
    <property type="evidence" value="ECO:0007669"/>
    <property type="project" value="InterPro"/>
</dbReference>
<evidence type="ECO:0000313" key="1">
    <source>
        <dbReference type="EMBL" id="KDO48702.1"/>
    </source>
</evidence>
<keyword evidence="2" id="KW-1185">Reference proteome</keyword>
<dbReference type="GO" id="GO:0000287">
    <property type="term" value="F:magnesium ion binding"/>
    <property type="evidence" value="ECO:0007669"/>
    <property type="project" value="InterPro"/>
</dbReference>
<dbReference type="InterPro" id="IPR006434">
    <property type="entry name" value="Pyrimidine_nucleotidase_eu"/>
</dbReference>
<organism evidence="1 2">
    <name type="scientific">Citrus sinensis</name>
    <name type="common">Sweet orange</name>
    <name type="synonym">Citrus aurantium var. sinensis</name>
    <dbReference type="NCBI Taxonomy" id="2711"/>
    <lineage>
        <taxon>Eukaryota</taxon>
        <taxon>Viridiplantae</taxon>
        <taxon>Streptophyta</taxon>
        <taxon>Embryophyta</taxon>
        <taxon>Tracheophyta</taxon>
        <taxon>Spermatophyta</taxon>
        <taxon>Magnoliopsida</taxon>
        <taxon>eudicotyledons</taxon>
        <taxon>Gunneridae</taxon>
        <taxon>Pentapetalae</taxon>
        <taxon>rosids</taxon>
        <taxon>malvids</taxon>
        <taxon>Sapindales</taxon>
        <taxon>Rutaceae</taxon>
        <taxon>Aurantioideae</taxon>
        <taxon>Citrus</taxon>
    </lineage>
</organism>
<dbReference type="Gene3D" id="3.40.50.1000">
    <property type="entry name" value="HAD superfamily/HAD-like"/>
    <property type="match status" value="1"/>
</dbReference>
<dbReference type="EMBL" id="KK785135">
    <property type="protein sequence ID" value="KDO48702.1"/>
    <property type="molecule type" value="Genomic_DNA"/>
</dbReference>
<feature type="non-terminal residue" evidence="1">
    <location>
        <position position="1"/>
    </location>
</feature>
<name>A0A067EBY2_CITSI</name>
<dbReference type="Proteomes" id="UP000027120">
    <property type="component" value="Unassembled WGS sequence"/>
</dbReference>
<dbReference type="Pfam" id="PF05822">
    <property type="entry name" value="UMPH-1"/>
    <property type="match status" value="1"/>
</dbReference>